<dbReference type="RefSeq" id="WP_184169946.1">
    <property type="nucleotide sequence ID" value="NZ_JACHGF010000001.1"/>
</dbReference>
<proteinExistence type="predicted"/>
<keyword evidence="3" id="KW-1185">Reference proteome</keyword>
<reference evidence="2 3" key="1">
    <citation type="submission" date="2020-08" db="EMBL/GenBank/DDBJ databases">
        <title>Genomic Encyclopedia of Type Strains, Phase IV (KMG-IV): sequencing the most valuable type-strain genomes for metagenomic binning, comparative biology and taxonomic classification.</title>
        <authorList>
            <person name="Goeker M."/>
        </authorList>
    </citation>
    <scope>NUCLEOTIDE SEQUENCE [LARGE SCALE GENOMIC DNA]</scope>
    <source>
        <strain evidence="2 3">DSM 105074</strain>
    </source>
</reference>
<dbReference type="Proteomes" id="UP000557307">
    <property type="component" value="Unassembled WGS sequence"/>
</dbReference>
<gene>
    <name evidence="2" type="ORF">HNQ92_000336</name>
</gene>
<accession>A0A840TGY0</accession>
<feature type="transmembrane region" description="Helical" evidence="1">
    <location>
        <begin position="84"/>
        <end position="114"/>
    </location>
</feature>
<feature type="transmembrane region" description="Helical" evidence="1">
    <location>
        <begin position="120"/>
        <end position="140"/>
    </location>
</feature>
<dbReference type="AlphaFoldDB" id="A0A840TGY0"/>
<evidence type="ECO:0000313" key="3">
    <source>
        <dbReference type="Proteomes" id="UP000557307"/>
    </source>
</evidence>
<dbReference type="EMBL" id="JACHGF010000001">
    <property type="protein sequence ID" value="MBB5282215.1"/>
    <property type="molecule type" value="Genomic_DNA"/>
</dbReference>
<keyword evidence="1" id="KW-0472">Membrane</keyword>
<keyword evidence="1" id="KW-0812">Transmembrane</keyword>
<evidence type="ECO:0000256" key="1">
    <source>
        <dbReference type="SAM" id="Phobius"/>
    </source>
</evidence>
<evidence type="ECO:0000313" key="2">
    <source>
        <dbReference type="EMBL" id="MBB5282215.1"/>
    </source>
</evidence>
<comment type="caution">
    <text evidence="2">The sequence shown here is derived from an EMBL/GenBank/DDBJ whole genome shotgun (WGS) entry which is preliminary data.</text>
</comment>
<feature type="transmembrane region" description="Helical" evidence="1">
    <location>
        <begin position="39"/>
        <end position="63"/>
    </location>
</feature>
<sequence>MNAALWFKYLSVVLASSLKFLGGPLTGLALGLHWLETGIFTACGMLLGAVAGTFLGNGIQQLLRRFRQRPSRRFSKASRAAVRIFRRFGMVGIAFITPWVFMPIGGGLVAVAFRIPRLQIFLWMAVSALFWGLLISYLFFRLTFVQEYFAG</sequence>
<protein>
    <submittedName>
        <fullName evidence="2">ABC-type antimicrobial peptide transport system permease subunit</fullName>
    </submittedName>
</protein>
<keyword evidence="1" id="KW-1133">Transmembrane helix</keyword>
<name>A0A840TGY0_9BACT</name>
<organism evidence="2 3">
    <name type="scientific">Rhabdobacter roseus</name>
    <dbReference type="NCBI Taxonomy" id="1655419"/>
    <lineage>
        <taxon>Bacteria</taxon>
        <taxon>Pseudomonadati</taxon>
        <taxon>Bacteroidota</taxon>
        <taxon>Cytophagia</taxon>
        <taxon>Cytophagales</taxon>
        <taxon>Cytophagaceae</taxon>
        <taxon>Rhabdobacter</taxon>
    </lineage>
</organism>